<evidence type="ECO:0000313" key="1">
    <source>
        <dbReference type="EMBL" id="CCO16102.1"/>
    </source>
</evidence>
<protein>
    <submittedName>
        <fullName evidence="1">Uncharacterized protein</fullName>
    </submittedName>
</protein>
<gene>
    <name evidence="1" type="ORF">Bathy04g03950</name>
</gene>
<name>K8EDE3_9CHLO</name>
<organism evidence="1 2">
    <name type="scientific">Bathycoccus prasinos</name>
    <dbReference type="NCBI Taxonomy" id="41875"/>
    <lineage>
        <taxon>Eukaryota</taxon>
        <taxon>Viridiplantae</taxon>
        <taxon>Chlorophyta</taxon>
        <taxon>Mamiellophyceae</taxon>
        <taxon>Mamiellales</taxon>
        <taxon>Bathycoccaceae</taxon>
        <taxon>Bathycoccus</taxon>
    </lineage>
</organism>
<dbReference type="AlphaFoldDB" id="K8EDE3"/>
<dbReference type="RefSeq" id="XP_007513577.1">
    <property type="nucleotide sequence ID" value="XM_007513515.1"/>
</dbReference>
<reference evidence="1 2" key="1">
    <citation type="submission" date="2011-10" db="EMBL/GenBank/DDBJ databases">
        <authorList>
            <person name="Genoscope - CEA"/>
        </authorList>
    </citation>
    <scope>NUCLEOTIDE SEQUENCE [LARGE SCALE GENOMIC DNA]</scope>
    <source>
        <strain evidence="1 2">RCC 1105</strain>
    </source>
</reference>
<accession>K8EDE3</accession>
<evidence type="ECO:0000313" key="2">
    <source>
        <dbReference type="Proteomes" id="UP000198341"/>
    </source>
</evidence>
<dbReference type="EMBL" id="FO082275">
    <property type="protein sequence ID" value="CCO16102.1"/>
    <property type="molecule type" value="Genomic_DNA"/>
</dbReference>
<proteinExistence type="predicted"/>
<dbReference type="KEGG" id="bpg:Bathy04g03950"/>
<keyword evidence="2" id="KW-1185">Reference proteome</keyword>
<dbReference type="Proteomes" id="UP000198341">
    <property type="component" value="Chromosome 4"/>
</dbReference>
<sequence length="192" mass="22509">MHTEVKSVHHVHVFARPTPRRDHGPRIIRSLRRNRRRQTRIVRKATHGTNDVNDDDAKEEEESYEKFVHKITTPRVKFGTKIHRTLHHHAFSKHKSYAYQWQAFCARSERYDYRDVVSEEAETFLSAFHFKLEDGCKRFERDVKTGKAAKDWDAASANHPTLGLVAIVASWKATVEAVCGKPWLFEDEEEEE</sequence>
<dbReference type="GeneID" id="19016421"/>